<protein>
    <submittedName>
        <fullName evidence="1">Uncharacterized protein</fullName>
    </submittedName>
</protein>
<name>A0A7C3SJV7_9BACT</name>
<dbReference type="EMBL" id="DTHB01000026">
    <property type="protein sequence ID" value="HGB14207.1"/>
    <property type="molecule type" value="Genomic_DNA"/>
</dbReference>
<comment type="caution">
    <text evidence="1">The sequence shown here is derived from an EMBL/GenBank/DDBJ whole genome shotgun (WGS) entry which is preliminary data.</text>
</comment>
<accession>A0A7C3SJV7</accession>
<sequence length="373" mass="40611">MPSYYLSDTNLVAGQYEELALAAPSALDEAQGWTVDKKAAPNFCVYKPDTTRPYGEFVTTEPSAFSQLGYRTANPLSGQYAAGSWTLYGKVKCNTYYAQKGRGKFRLWRSANADGANAVQITPGWQQSAQIGFTAANQYQTFSIAWTAGSAVTLTDEYLFLEIEWSAEVSGGNNAAAVYWVHNEGTAERLETPAFTAIHHLTVSGADQDQTVPTVTLTQTHQLAVGGNEQAQEAPTVSLTVVSQLSVLGSNQAQECPTVNLEQTHQLTIAGNTQAQECPAVILGQLHWLNVSGTAQEQEADALALEQLHRLLVAATEQAQEASLLVLGQESQGHRLEVLGARHGQETGSIRWRSPVPPSRRLRLKIRLFRLIH</sequence>
<reference evidence="1" key="1">
    <citation type="journal article" date="2020" name="mSystems">
        <title>Genome- and Community-Level Interaction Insights into Carbon Utilization and Element Cycling Functions of Hydrothermarchaeota in Hydrothermal Sediment.</title>
        <authorList>
            <person name="Zhou Z."/>
            <person name="Liu Y."/>
            <person name="Xu W."/>
            <person name="Pan J."/>
            <person name="Luo Z.H."/>
            <person name="Li M."/>
        </authorList>
    </citation>
    <scope>NUCLEOTIDE SEQUENCE [LARGE SCALE GENOMIC DNA]</scope>
    <source>
        <strain evidence="1">SpSt-776</strain>
    </source>
</reference>
<gene>
    <name evidence="1" type="ORF">ENV62_03075</name>
</gene>
<dbReference type="AlphaFoldDB" id="A0A7C3SJV7"/>
<proteinExistence type="predicted"/>
<evidence type="ECO:0000313" key="1">
    <source>
        <dbReference type="EMBL" id="HGB14207.1"/>
    </source>
</evidence>
<organism evidence="1">
    <name type="scientific">Desulfobacca acetoxidans</name>
    <dbReference type="NCBI Taxonomy" id="60893"/>
    <lineage>
        <taxon>Bacteria</taxon>
        <taxon>Pseudomonadati</taxon>
        <taxon>Thermodesulfobacteriota</taxon>
        <taxon>Desulfobaccia</taxon>
        <taxon>Desulfobaccales</taxon>
        <taxon>Desulfobaccaceae</taxon>
        <taxon>Desulfobacca</taxon>
    </lineage>
</organism>